<dbReference type="InterPro" id="IPR025110">
    <property type="entry name" value="AMP-bd_C"/>
</dbReference>
<evidence type="ECO:0000259" key="3">
    <source>
        <dbReference type="Pfam" id="PF00501"/>
    </source>
</evidence>
<organism evidence="5 6">
    <name type="scientific">Archangium violaceum Cb vi76</name>
    <dbReference type="NCBI Taxonomy" id="1406225"/>
    <lineage>
        <taxon>Bacteria</taxon>
        <taxon>Pseudomonadati</taxon>
        <taxon>Myxococcota</taxon>
        <taxon>Myxococcia</taxon>
        <taxon>Myxococcales</taxon>
        <taxon>Cystobacterineae</taxon>
        <taxon>Archangiaceae</taxon>
        <taxon>Archangium</taxon>
    </lineage>
</organism>
<dbReference type="Pfam" id="PF13193">
    <property type="entry name" value="AMP-binding_C"/>
    <property type="match status" value="1"/>
</dbReference>
<evidence type="ECO:0000313" key="6">
    <source>
        <dbReference type="Proteomes" id="UP000028547"/>
    </source>
</evidence>
<sequence>MAEKSDSTVARLNGSAYRQKGWWRDETVVDDLRRAIQKHPDKTAIIAARYFSRDLTRISYAELGRYMERFAGALRELGVGRGQLVAVQLPNWWQFTALALACARIGAVLAPIPPDYRRREVEFILNRTEAPVYIGPASWTGFSHRDMLREMAPALPALRHRIFLGAGSGVGEGELDFDAHFTAHPWEERHPSSSLDALSARADDVFNVLYTSGTTGEPKGVIHSYNTNYAITRALNETLGLGADDVISLPSLLTASSGFTYLFQMPVLLGATAVYLDVADPEFHLKLIEEHGISFMYGIPTYYLNMLASQKRRPRKVGTLRCLATGSTPVPPHLIAEVREVLGVRLHTLWGMTENGAVTITRNEDPPDWPANSDGAPVPWMEVKIAPALSEDGTPFPDGAGRLLVRGASQCLGYFKREDIYDACVDAEGWFDTGDLARDDGRGGIRIAGRLKDIIFRHGMKIPVVEVESALYAHPKVREVAVVAHADDRIGGERVCAVVVPRDEAPSLNELREHLRKAGMSVSYWPDRLEIISEMPKTPSGKIRKFLLRERLKEQPGGPA</sequence>
<proteinExistence type="inferred from homology"/>
<keyword evidence="2 5" id="KW-0436">Ligase</keyword>
<dbReference type="GO" id="GO:0031956">
    <property type="term" value="F:medium-chain fatty acid-CoA ligase activity"/>
    <property type="evidence" value="ECO:0007669"/>
    <property type="project" value="TreeGrafter"/>
</dbReference>
<reference evidence="5 6" key="1">
    <citation type="submission" date="2014-07" db="EMBL/GenBank/DDBJ databases">
        <title>Draft Genome Sequence of Gephyronic Acid Producer, Cystobacter violaceus Strain Cb vi76.</title>
        <authorList>
            <person name="Stevens D.C."/>
            <person name="Young J."/>
            <person name="Carmichael R."/>
            <person name="Tan J."/>
            <person name="Taylor R.E."/>
        </authorList>
    </citation>
    <scope>NUCLEOTIDE SEQUENCE [LARGE SCALE GENOMIC DNA]</scope>
    <source>
        <strain evidence="5 6">Cb vi76</strain>
    </source>
</reference>
<dbReference type="GO" id="GO:0006631">
    <property type="term" value="P:fatty acid metabolic process"/>
    <property type="evidence" value="ECO:0007669"/>
    <property type="project" value="TreeGrafter"/>
</dbReference>
<evidence type="ECO:0000313" key="5">
    <source>
        <dbReference type="EMBL" id="KFA88580.1"/>
    </source>
</evidence>
<gene>
    <name evidence="5" type="ORF">Q664_40700</name>
</gene>
<evidence type="ECO:0000259" key="4">
    <source>
        <dbReference type="Pfam" id="PF13193"/>
    </source>
</evidence>
<dbReference type="Proteomes" id="UP000028547">
    <property type="component" value="Unassembled WGS sequence"/>
</dbReference>
<evidence type="ECO:0000256" key="1">
    <source>
        <dbReference type="ARBA" id="ARBA00006432"/>
    </source>
</evidence>
<feature type="domain" description="AMP-dependent synthetase/ligase" evidence="3">
    <location>
        <begin position="33"/>
        <end position="415"/>
    </location>
</feature>
<dbReference type="EMBL" id="JPMI01000289">
    <property type="protein sequence ID" value="KFA88580.1"/>
    <property type="molecule type" value="Genomic_DNA"/>
</dbReference>
<dbReference type="Gene3D" id="3.40.50.12780">
    <property type="entry name" value="N-terminal domain of ligase-like"/>
    <property type="match status" value="1"/>
</dbReference>
<dbReference type="InterPro" id="IPR020845">
    <property type="entry name" value="AMP-binding_CS"/>
</dbReference>
<comment type="similarity">
    <text evidence="1">Belongs to the ATP-dependent AMP-binding enzyme family.</text>
</comment>
<dbReference type="PROSITE" id="PS00455">
    <property type="entry name" value="AMP_BINDING"/>
    <property type="match status" value="1"/>
</dbReference>
<dbReference type="PANTHER" id="PTHR43201:SF5">
    <property type="entry name" value="MEDIUM-CHAIN ACYL-COA LIGASE ACSF2, MITOCHONDRIAL"/>
    <property type="match status" value="1"/>
</dbReference>
<comment type="caution">
    <text evidence="5">The sequence shown here is derived from an EMBL/GenBank/DDBJ whole genome shotgun (WGS) entry which is preliminary data.</text>
</comment>
<dbReference type="RefSeq" id="WP_043408339.1">
    <property type="nucleotide sequence ID" value="NZ_JPMI01000289.1"/>
</dbReference>
<dbReference type="AlphaFoldDB" id="A0A084SJE5"/>
<accession>A0A084SJE5</accession>
<dbReference type="Gene3D" id="3.30.300.30">
    <property type="match status" value="1"/>
</dbReference>
<feature type="domain" description="AMP-binding enzyme C-terminal" evidence="4">
    <location>
        <begin position="466"/>
        <end position="542"/>
    </location>
</feature>
<dbReference type="Pfam" id="PF00501">
    <property type="entry name" value="AMP-binding"/>
    <property type="match status" value="1"/>
</dbReference>
<dbReference type="InterPro" id="IPR000873">
    <property type="entry name" value="AMP-dep_synth/lig_dom"/>
</dbReference>
<dbReference type="SUPFAM" id="SSF56801">
    <property type="entry name" value="Acetyl-CoA synthetase-like"/>
    <property type="match status" value="1"/>
</dbReference>
<protein>
    <submittedName>
        <fullName evidence="5">Long-chain fatty acid--CoA ligase</fullName>
    </submittedName>
</protein>
<name>A0A084SJE5_9BACT</name>
<dbReference type="PANTHER" id="PTHR43201">
    <property type="entry name" value="ACYL-COA SYNTHETASE"/>
    <property type="match status" value="1"/>
</dbReference>
<dbReference type="InterPro" id="IPR045851">
    <property type="entry name" value="AMP-bd_C_sf"/>
</dbReference>
<evidence type="ECO:0000256" key="2">
    <source>
        <dbReference type="ARBA" id="ARBA00022598"/>
    </source>
</evidence>
<dbReference type="InterPro" id="IPR042099">
    <property type="entry name" value="ANL_N_sf"/>
</dbReference>